<evidence type="ECO:0000256" key="8">
    <source>
        <dbReference type="ARBA" id="ARBA00050776"/>
    </source>
</evidence>
<keyword evidence="6" id="KW-0408">Iron</keyword>
<dbReference type="Gene3D" id="3.90.1150.10">
    <property type="entry name" value="Aspartate Aminotransferase, domain 1"/>
    <property type="match status" value="1"/>
</dbReference>
<keyword evidence="3" id="KW-0808">Transferase</keyword>
<keyword evidence="5" id="KW-0663">Pyridoxal phosphate</keyword>
<evidence type="ECO:0000256" key="1">
    <source>
        <dbReference type="ARBA" id="ARBA00001933"/>
    </source>
</evidence>
<sequence>MERSISNRFYFDYNATSPLAKRVTDYLHSGDFLFGNPASLHASGKKSKKHINETIEYLFQLFNLKTDTHKLFFHSGASEGINSIFKGLAFKFFKEKKKVSFFFSEVDHACVVQLKEDLELLGHKVIFFPVDKNGLFDQIELTKSILNETSEGRESYVNYTLINNETGVIWPLQWAEEIKKQTQAFIHVDAVQLVGKMANWDMLSPELDAYTFSGHKFGALKGIGFSFVSNDIEFSPLIVGGTQQDGLRAGTENALGVYSIKLALHDMKEQFVASEVGVAKDEIEEALVEFLGDKGEVVARAAPFRNLNTIFLVIYGQKAETLSAKFDMMGVDLSTGSACSSGIIKENRVLMAMGYSYENSRSSIRLSFSPLMKKSDVAGYVEKIKSILAK</sequence>
<dbReference type="InterPro" id="IPR000192">
    <property type="entry name" value="Aminotrans_V_dom"/>
</dbReference>
<comment type="cofactor">
    <cofactor evidence="1">
        <name>pyridoxal 5'-phosphate</name>
        <dbReference type="ChEBI" id="CHEBI:597326"/>
    </cofactor>
</comment>
<evidence type="ECO:0000256" key="3">
    <source>
        <dbReference type="ARBA" id="ARBA00022679"/>
    </source>
</evidence>
<feature type="domain" description="Aminotransferase class V" evidence="9">
    <location>
        <begin position="10"/>
        <end position="377"/>
    </location>
</feature>
<keyword evidence="7" id="KW-0411">Iron-sulfur</keyword>
<evidence type="ECO:0000256" key="7">
    <source>
        <dbReference type="ARBA" id="ARBA00023014"/>
    </source>
</evidence>
<dbReference type="Gene3D" id="3.40.640.10">
    <property type="entry name" value="Type I PLP-dependent aspartate aminotransferase-like (Major domain)"/>
    <property type="match status" value="1"/>
</dbReference>
<reference evidence="10 11" key="1">
    <citation type="submission" date="2023-11" db="EMBL/GenBank/DDBJ databases">
        <title>A Novel Polar Bacteriovorax (B. antarcticus) Isolated from the Biocrust in Antarctica.</title>
        <authorList>
            <person name="Mun W."/>
            <person name="Choi S.Y."/>
            <person name="Mitchell R.J."/>
        </authorList>
    </citation>
    <scope>NUCLEOTIDE SEQUENCE [LARGE SCALE GENOMIC DNA]</scope>
    <source>
        <strain evidence="10 11">PP10</strain>
    </source>
</reference>
<dbReference type="SUPFAM" id="SSF53383">
    <property type="entry name" value="PLP-dependent transferases"/>
    <property type="match status" value="1"/>
</dbReference>
<evidence type="ECO:0000313" key="10">
    <source>
        <dbReference type="EMBL" id="MEA9356484.1"/>
    </source>
</evidence>
<comment type="similarity">
    <text evidence="2">Belongs to the class-V pyridoxal-phosphate-dependent aminotransferase family. NifS/IscS subfamily.</text>
</comment>
<accession>A0ABU5VTW0</accession>
<evidence type="ECO:0000256" key="2">
    <source>
        <dbReference type="ARBA" id="ARBA00006490"/>
    </source>
</evidence>
<evidence type="ECO:0000313" key="11">
    <source>
        <dbReference type="Proteomes" id="UP001302274"/>
    </source>
</evidence>
<gene>
    <name evidence="10" type="ORF">SHI21_09730</name>
</gene>
<name>A0ABU5VTW0_9BACT</name>
<dbReference type="PANTHER" id="PTHR11601:SF34">
    <property type="entry name" value="CYSTEINE DESULFURASE"/>
    <property type="match status" value="1"/>
</dbReference>
<evidence type="ECO:0000256" key="4">
    <source>
        <dbReference type="ARBA" id="ARBA00022723"/>
    </source>
</evidence>
<dbReference type="PANTHER" id="PTHR11601">
    <property type="entry name" value="CYSTEINE DESULFURYLASE FAMILY MEMBER"/>
    <property type="match status" value="1"/>
</dbReference>
<protein>
    <submittedName>
        <fullName evidence="10">Aminotransferase class V-fold PLP-dependent enzyme</fullName>
    </submittedName>
</protein>
<keyword evidence="10" id="KW-0032">Aminotransferase</keyword>
<dbReference type="Proteomes" id="UP001302274">
    <property type="component" value="Unassembled WGS sequence"/>
</dbReference>
<dbReference type="PIRSF" id="PIRSF005572">
    <property type="entry name" value="NifS"/>
    <property type="match status" value="1"/>
</dbReference>
<dbReference type="InterPro" id="IPR015422">
    <property type="entry name" value="PyrdxlP-dep_Trfase_small"/>
</dbReference>
<evidence type="ECO:0000259" key="9">
    <source>
        <dbReference type="Pfam" id="PF00266"/>
    </source>
</evidence>
<dbReference type="InterPro" id="IPR015421">
    <property type="entry name" value="PyrdxlP-dep_Trfase_major"/>
</dbReference>
<comment type="caution">
    <text evidence="10">The sequence shown here is derived from an EMBL/GenBank/DDBJ whole genome shotgun (WGS) entry which is preliminary data.</text>
</comment>
<dbReference type="GO" id="GO:0008483">
    <property type="term" value="F:transaminase activity"/>
    <property type="evidence" value="ECO:0007669"/>
    <property type="project" value="UniProtKB-KW"/>
</dbReference>
<dbReference type="RefSeq" id="WP_323576186.1">
    <property type="nucleotide sequence ID" value="NZ_JAYGJQ010000001.1"/>
</dbReference>
<comment type="catalytic activity">
    <reaction evidence="8">
        <text>(sulfur carrier)-H + L-cysteine = (sulfur carrier)-SH + L-alanine</text>
        <dbReference type="Rhea" id="RHEA:43892"/>
        <dbReference type="Rhea" id="RHEA-COMP:14737"/>
        <dbReference type="Rhea" id="RHEA-COMP:14739"/>
        <dbReference type="ChEBI" id="CHEBI:29917"/>
        <dbReference type="ChEBI" id="CHEBI:35235"/>
        <dbReference type="ChEBI" id="CHEBI:57972"/>
        <dbReference type="ChEBI" id="CHEBI:64428"/>
        <dbReference type="EC" id="2.8.1.7"/>
    </reaction>
</comment>
<proteinExistence type="inferred from homology"/>
<evidence type="ECO:0000256" key="5">
    <source>
        <dbReference type="ARBA" id="ARBA00022898"/>
    </source>
</evidence>
<dbReference type="Gene3D" id="1.10.260.50">
    <property type="match status" value="1"/>
</dbReference>
<keyword evidence="11" id="KW-1185">Reference proteome</keyword>
<dbReference type="Pfam" id="PF00266">
    <property type="entry name" value="Aminotran_5"/>
    <property type="match status" value="1"/>
</dbReference>
<evidence type="ECO:0000256" key="6">
    <source>
        <dbReference type="ARBA" id="ARBA00023004"/>
    </source>
</evidence>
<dbReference type="InterPro" id="IPR016454">
    <property type="entry name" value="Cysteine_dSase"/>
</dbReference>
<organism evidence="10 11">
    <name type="scientific">Bacteriovorax antarcticus</name>
    <dbReference type="NCBI Taxonomy" id="3088717"/>
    <lineage>
        <taxon>Bacteria</taxon>
        <taxon>Pseudomonadati</taxon>
        <taxon>Bdellovibrionota</taxon>
        <taxon>Bacteriovoracia</taxon>
        <taxon>Bacteriovoracales</taxon>
        <taxon>Bacteriovoracaceae</taxon>
        <taxon>Bacteriovorax</taxon>
    </lineage>
</organism>
<keyword evidence="4" id="KW-0479">Metal-binding</keyword>
<dbReference type="EMBL" id="JAYGJQ010000001">
    <property type="protein sequence ID" value="MEA9356484.1"/>
    <property type="molecule type" value="Genomic_DNA"/>
</dbReference>
<dbReference type="InterPro" id="IPR015424">
    <property type="entry name" value="PyrdxlP-dep_Trfase"/>
</dbReference>